<keyword evidence="2" id="KW-1185">Reference proteome</keyword>
<comment type="caution">
    <text evidence="1">The sequence shown here is derived from an EMBL/GenBank/DDBJ whole genome shotgun (WGS) entry which is preliminary data.</text>
</comment>
<proteinExistence type="predicted"/>
<accession>A0ABW2LTK3</accession>
<dbReference type="EMBL" id="JBHTCJ010000017">
    <property type="protein sequence ID" value="MFC7344584.1"/>
    <property type="molecule type" value="Genomic_DNA"/>
</dbReference>
<sequence length="79" mass="9190">MREAPELRLTTDARYLLMRIHDHYGQAPASSPIAKHENELLEDGYVELHEQTLHITTTGRAAAGLIRRHYDRLRELNEQ</sequence>
<evidence type="ECO:0000313" key="2">
    <source>
        <dbReference type="Proteomes" id="UP001596504"/>
    </source>
</evidence>
<gene>
    <name evidence="1" type="ORF">ACFQRI_24520</name>
</gene>
<evidence type="ECO:0000313" key="1">
    <source>
        <dbReference type="EMBL" id="MFC7344584.1"/>
    </source>
</evidence>
<dbReference type="RefSeq" id="WP_380672508.1">
    <property type="nucleotide sequence ID" value="NZ_JBHTCJ010000017.1"/>
</dbReference>
<protein>
    <submittedName>
        <fullName evidence="1">Uncharacterized protein</fullName>
    </submittedName>
</protein>
<name>A0ABW2LTK3_9PSEU</name>
<reference evidence="2" key="1">
    <citation type="journal article" date="2019" name="Int. J. Syst. Evol. Microbiol.">
        <title>The Global Catalogue of Microorganisms (GCM) 10K type strain sequencing project: providing services to taxonomists for standard genome sequencing and annotation.</title>
        <authorList>
            <consortium name="The Broad Institute Genomics Platform"/>
            <consortium name="The Broad Institute Genome Sequencing Center for Infectious Disease"/>
            <person name="Wu L."/>
            <person name="Ma J."/>
        </authorList>
    </citation>
    <scope>NUCLEOTIDE SEQUENCE [LARGE SCALE GENOMIC DNA]</scope>
    <source>
        <strain evidence="2">WLHS5</strain>
    </source>
</reference>
<dbReference type="Proteomes" id="UP001596504">
    <property type="component" value="Unassembled WGS sequence"/>
</dbReference>
<organism evidence="1 2">
    <name type="scientific">Saccharopolyspora griseoalba</name>
    <dbReference type="NCBI Taxonomy" id="1431848"/>
    <lineage>
        <taxon>Bacteria</taxon>
        <taxon>Bacillati</taxon>
        <taxon>Actinomycetota</taxon>
        <taxon>Actinomycetes</taxon>
        <taxon>Pseudonocardiales</taxon>
        <taxon>Pseudonocardiaceae</taxon>
        <taxon>Saccharopolyspora</taxon>
    </lineage>
</organism>